<gene>
    <name evidence="1" type="ORF">RCZ01_09390</name>
</gene>
<dbReference type="Pfam" id="PF13310">
    <property type="entry name" value="Virulence_RhuM"/>
    <property type="match status" value="1"/>
</dbReference>
<proteinExistence type="predicted"/>
<dbReference type="Proteomes" id="UP000398217">
    <property type="component" value="Unassembled WGS sequence"/>
</dbReference>
<evidence type="ECO:0008006" key="3">
    <source>
        <dbReference type="Google" id="ProtNLM"/>
    </source>
</evidence>
<keyword evidence="2" id="KW-1185">Reference proteome</keyword>
<reference evidence="2" key="1">
    <citation type="journal article" date="2020" name="Int. J. Syst. Evol. Microbiol.">
        <title>Capnocytophaga felis sp. nov. isolated from the feline oral cavity.</title>
        <authorList>
            <person name="Suzuki M."/>
            <person name="Umeda K."/>
            <person name="Kimura M."/>
            <person name="Imaoka K."/>
            <person name="Morikawa S."/>
            <person name="Maeda K."/>
        </authorList>
    </citation>
    <scope>NUCLEOTIDE SEQUENCE [LARGE SCALE GENOMIC DNA]</scope>
    <source>
        <strain evidence="2">KC07070</strain>
    </source>
</reference>
<dbReference type="InterPro" id="IPR011204">
    <property type="entry name" value="Virulence_RhuM-like"/>
</dbReference>
<evidence type="ECO:0000313" key="1">
    <source>
        <dbReference type="EMBL" id="GET45637.1"/>
    </source>
</evidence>
<organism evidence="1 2">
    <name type="scientific">Capnocytophaga felis</name>
    <dbReference type="NCBI Taxonomy" id="2267611"/>
    <lineage>
        <taxon>Bacteria</taxon>
        <taxon>Pseudomonadati</taxon>
        <taxon>Bacteroidota</taxon>
        <taxon>Flavobacteriia</taxon>
        <taxon>Flavobacteriales</taxon>
        <taxon>Flavobacteriaceae</taxon>
        <taxon>Capnocytophaga</taxon>
    </lineage>
</organism>
<comment type="caution">
    <text evidence="1">The sequence shown here is derived from an EMBL/GenBank/DDBJ whole genome shotgun (WGS) entry which is preliminary data.</text>
</comment>
<evidence type="ECO:0000313" key="2">
    <source>
        <dbReference type="Proteomes" id="UP000398217"/>
    </source>
</evidence>
<accession>A0A5M4B8W1</accession>
<dbReference type="PANTHER" id="PTHR35810:SF1">
    <property type="entry name" value="CYTOPLASMIC PROTEIN"/>
    <property type="match status" value="1"/>
</dbReference>
<dbReference type="AlphaFoldDB" id="A0A5M4B8W1"/>
<sequence length="110" mass="12800">MNNERITMNNQIKIFTTDDEKISLQVSLEKETVWLTQSQMCQLFDRERSVITKHIRNVFKEGELEEKSVCAKFAHTASDGKTYQVDYYNLDAILSVGYRVSSKRATQFPL</sequence>
<name>A0A5M4B8W1_9FLAO</name>
<dbReference type="PANTHER" id="PTHR35810">
    <property type="entry name" value="CYTOPLASMIC PROTEIN-RELATED"/>
    <property type="match status" value="1"/>
</dbReference>
<dbReference type="EMBL" id="BLBC01000005">
    <property type="protein sequence ID" value="GET45637.1"/>
    <property type="molecule type" value="Genomic_DNA"/>
</dbReference>
<protein>
    <recommendedName>
        <fullName evidence="3">Death-on-curing protein</fullName>
    </recommendedName>
</protein>